<reference evidence="7 8" key="1">
    <citation type="submission" date="2024-04" db="EMBL/GenBank/DDBJ databases">
        <title>Phylogenomic analyses of a clade within the roseobacter group suggest taxonomic reassignments of species of the genera Aestuariivita, Citreicella, Loktanella, Nautella, Pelagibaca, Ruegeria, Thalassobius, Thiobacimonas and Tropicibacter, and the proposal o.</title>
        <authorList>
            <person name="Jeon C.O."/>
        </authorList>
    </citation>
    <scope>NUCLEOTIDE SEQUENCE [LARGE SCALE GENOMIC DNA]</scope>
    <source>
        <strain evidence="7 8">G8-12</strain>
    </source>
</reference>
<sequence length="475" mass="52631">MQVPTTLAQIAFIFVVALQVGIKNLFAPMSPIQRGLIGVLVVYVLFVSFTSPVPSSALLAPSWVVHIFFFVALISFFSRADPDRIEIIWTIVGLTALLHVCAFLIAWAVWPEEIRQFRLPAFDNIRHLGYFLAPAAAMAAVQFVVRRDKALCPLLCFAAAVFYILYTGSRGGTVAVAAGLTVAGVFMVWYRQQVQPSRVVALLVITCIAIVISELLPSLPWKPVFGRGVDAISQTGTQMLSGRREVWTFAAIAIQQNWLWGYGPAIMGQIPEYQGLPYRHPHNIVLQVLLHWGLIGTMLILGAFMSFIPNVMSALRRQPALALVPLSLIATMCIHAIVDGGLFYPFSTAIAIIAFARLEVIGRRHGRNDIDQPETGLDQIERMPRDQTGNNTASKDVASACISALRHKTQPSSEITSQSVNNQDPIWRNARRYIAPITPPNMARLYNDRPLRWQTFSFQAPDMLAPVSPQPAYQK</sequence>
<evidence type="ECO:0000313" key="7">
    <source>
        <dbReference type="EMBL" id="WZU65145.1"/>
    </source>
</evidence>
<dbReference type="InterPro" id="IPR051533">
    <property type="entry name" value="WaaL-like"/>
</dbReference>
<keyword evidence="3 5" id="KW-1133">Transmembrane helix</keyword>
<organism evidence="7 8">
    <name type="scientific">Yoonia algicola</name>
    <dbReference type="NCBI Taxonomy" id="3137368"/>
    <lineage>
        <taxon>Bacteria</taxon>
        <taxon>Pseudomonadati</taxon>
        <taxon>Pseudomonadota</taxon>
        <taxon>Alphaproteobacteria</taxon>
        <taxon>Rhodobacterales</taxon>
        <taxon>Paracoccaceae</taxon>
        <taxon>Yoonia</taxon>
    </lineage>
</organism>
<evidence type="ECO:0000313" key="8">
    <source>
        <dbReference type="Proteomes" id="UP001451782"/>
    </source>
</evidence>
<evidence type="ECO:0000259" key="6">
    <source>
        <dbReference type="Pfam" id="PF04932"/>
    </source>
</evidence>
<comment type="subcellular location">
    <subcellularLocation>
        <location evidence="1">Membrane</location>
        <topology evidence="1">Multi-pass membrane protein</topology>
    </subcellularLocation>
</comment>
<evidence type="ECO:0000256" key="4">
    <source>
        <dbReference type="ARBA" id="ARBA00023136"/>
    </source>
</evidence>
<evidence type="ECO:0000256" key="3">
    <source>
        <dbReference type="ARBA" id="ARBA00022989"/>
    </source>
</evidence>
<dbReference type="InterPro" id="IPR007016">
    <property type="entry name" value="O-antigen_ligase-rel_domated"/>
</dbReference>
<gene>
    <name evidence="7" type="ORF">AABB28_07745</name>
</gene>
<evidence type="ECO:0000256" key="1">
    <source>
        <dbReference type="ARBA" id="ARBA00004141"/>
    </source>
</evidence>
<dbReference type="KEGG" id="yag:AABB28_07745"/>
<feature type="transmembrane region" description="Helical" evidence="5">
    <location>
        <begin position="60"/>
        <end position="80"/>
    </location>
</feature>
<feature type="transmembrane region" description="Helical" evidence="5">
    <location>
        <begin position="150"/>
        <end position="166"/>
    </location>
</feature>
<dbReference type="Proteomes" id="UP001451782">
    <property type="component" value="Chromosome"/>
</dbReference>
<feature type="transmembrane region" description="Helical" evidence="5">
    <location>
        <begin position="199"/>
        <end position="219"/>
    </location>
</feature>
<evidence type="ECO:0000256" key="2">
    <source>
        <dbReference type="ARBA" id="ARBA00022692"/>
    </source>
</evidence>
<dbReference type="GO" id="GO:0016020">
    <property type="term" value="C:membrane"/>
    <property type="evidence" value="ECO:0007669"/>
    <property type="project" value="UniProtKB-SubCell"/>
</dbReference>
<keyword evidence="4 5" id="KW-0472">Membrane</keyword>
<feature type="transmembrane region" description="Helical" evidence="5">
    <location>
        <begin position="172"/>
        <end position="190"/>
    </location>
</feature>
<keyword evidence="8" id="KW-1185">Reference proteome</keyword>
<evidence type="ECO:0000256" key="5">
    <source>
        <dbReference type="SAM" id="Phobius"/>
    </source>
</evidence>
<keyword evidence="7" id="KW-0436">Ligase</keyword>
<feature type="domain" description="O-antigen ligase-related" evidence="6">
    <location>
        <begin position="156"/>
        <end position="301"/>
    </location>
</feature>
<dbReference type="RefSeq" id="WP_342071493.1">
    <property type="nucleotide sequence ID" value="NZ_CP151762.1"/>
</dbReference>
<feature type="transmembrane region" description="Helical" evidence="5">
    <location>
        <begin position="128"/>
        <end position="145"/>
    </location>
</feature>
<keyword evidence="2 5" id="KW-0812">Transmembrane</keyword>
<dbReference type="GO" id="GO:0016874">
    <property type="term" value="F:ligase activity"/>
    <property type="evidence" value="ECO:0007669"/>
    <property type="project" value="UniProtKB-KW"/>
</dbReference>
<dbReference type="AlphaFoldDB" id="A0AAN0NIE9"/>
<name>A0AAN0NIE9_9RHOB</name>
<proteinExistence type="predicted"/>
<feature type="transmembrane region" description="Helical" evidence="5">
    <location>
        <begin position="284"/>
        <end position="308"/>
    </location>
</feature>
<feature type="transmembrane region" description="Helical" evidence="5">
    <location>
        <begin position="35"/>
        <end position="54"/>
    </location>
</feature>
<dbReference type="PANTHER" id="PTHR37422">
    <property type="entry name" value="TEICHURONIC ACID BIOSYNTHESIS PROTEIN TUAE"/>
    <property type="match status" value="1"/>
</dbReference>
<dbReference type="EMBL" id="CP151762">
    <property type="protein sequence ID" value="WZU65145.1"/>
    <property type="molecule type" value="Genomic_DNA"/>
</dbReference>
<feature type="transmembrane region" description="Helical" evidence="5">
    <location>
        <begin position="87"/>
        <end position="108"/>
    </location>
</feature>
<protein>
    <submittedName>
        <fullName evidence="7">O-antigen ligase family protein</fullName>
    </submittedName>
</protein>
<feature type="transmembrane region" description="Helical" evidence="5">
    <location>
        <begin position="343"/>
        <end position="360"/>
    </location>
</feature>
<dbReference type="Pfam" id="PF04932">
    <property type="entry name" value="Wzy_C"/>
    <property type="match status" value="1"/>
</dbReference>
<accession>A0AAN0NIE9</accession>
<feature type="transmembrane region" description="Helical" evidence="5">
    <location>
        <begin position="320"/>
        <end position="337"/>
    </location>
</feature>
<feature type="transmembrane region" description="Helical" evidence="5">
    <location>
        <begin position="6"/>
        <end position="26"/>
    </location>
</feature>
<dbReference type="PANTHER" id="PTHR37422:SF13">
    <property type="entry name" value="LIPOPOLYSACCHARIDE BIOSYNTHESIS PROTEIN PA4999-RELATED"/>
    <property type="match status" value="1"/>
</dbReference>